<evidence type="ECO:0000313" key="2">
    <source>
        <dbReference type="Proteomes" id="UP000001412"/>
    </source>
</evidence>
<proteinExistence type="predicted"/>
<dbReference type="EMBL" id="AE015927">
    <property type="protein sequence ID" value="AAO35454.1"/>
    <property type="molecule type" value="Genomic_DNA"/>
</dbReference>
<organism evidence="1 2">
    <name type="scientific">Clostridium tetani (strain Massachusetts / E88)</name>
    <dbReference type="NCBI Taxonomy" id="212717"/>
    <lineage>
        <taxon>Bacteria</taxon>
        <taxon>Bacillati</taxon>
        <taxon>Bacillota</taxon>
        <taxon>Clostridia</taxon>
        <taxon>Eubacteriales</taxon>
        <taxon>Clostridiaceae</taxon>
        <taxon>Clostridium</taxon>
    </lineage>
</organism>
<gene>
    <name evidence="1" type="ordered locus">CTC_00856</name>
</gene>
<sequence length="231" mass="25646">MEGSSMNKKSVIAFILMLSCIISLIKPQVVLAQGVSVDFEQSLHQELDRLGYREGMNPSSDEMLVFLRNLGFTDKELIDLYQSDANRFNSKIMLPSGLRQANRKDYVEPNKKNNNNLLFAFPSNPREGQKHIESYNINFANLASDLGYAGGGIAGACTFIAKLTPSAVLKAVIKSVGVIVGSALGVAAWISHLRSNVHTGVRGKSEFVYGRTNDLYLDWIYIQGTRTRIYY</sequence>
<keyword evidence="2" id="KW-1185">Reference proteome</keyword>
<dbReference type="Proteomes" id="UP000001412">
    <property type="component" value="Chromosome"/>
</dbReference>
<protein>
    <submittedName>
        <fullName evidence="1">Uncharacterized protein</fullName>
    </submittedName>
</protein>
<reference evidence="1 2" key="1">
    <citation type="journal article" date="2003" name="Proc. Natl. Acad. Sci. U.S.A.">
        <title>The genome sequence of Clostridium tetani, the causative agent of tetanus disease.</title>
        <authorList>
            <person name="Brueggemann H."/>
            <person name="Baumer S."/>
            <person name="Fricke W.F."/>
            <person name="Wiezer A."/>
            <person name="Liesegang H."/>
            <person name="Decker I."/>
            <person name="Herzberg C."/>
            <person name="Martinez-Arias R."/>
            <person name="Merkl R."/>
            <person name="Henne A."/>
            <person name="Gottschalk G."/>
        </authorList>
    </citation>
    <scope>NUCLEOTIDE SEQUENCE [LARGE SCALE GENOMIC DNA]</scope>
    <source>
        <strain evidence="2">Massachusetts / E88</strain>
    </source>
</reference>
<accession>Q896Y6</accession>
<dbReference type="KEGG" id="ctc:CTC_00856"/>
<evidence type="ECO:0000313" key="1">
    <source>
        <dbReference type="EMBL" id="AAO35454.1"/>
    </source>
</evidence>
<dbReference type="AlphaFoldDB" id="Q896Y6"/>
<dbReference type="HOGENOM" id="CLU_1223048_0_0_9"/>
<name>Q896Y6_CLOTE</name>